<dbReference type="Gene3D" id="3.40.50.1820">
    <property type="entry name" value="alpha/beta hydrolase"/>
    <property type="match status" value="1"/>
</dbReference>
<dbReference type="InterPro" id="IPR053145">
    <property type="entry name" value="AB_hydrolase_Est10"/>
</dbReference>
<evidence type="ECO:0000313" key="3">
    <source>
        <dbReference type="EMBL" id="HJA98470.1"/>
    </source>
</evidence>
<name>A0A9D2L3V5_9BACT</name>
<evidence type="ECO:0000256" key="1">
    <source>
        <dbReference type="SAM" id="SignalP"/>
    </source>
</evidence>
<sequence>MKTIQWLGTLLLLATLLTAQAKEEEVAIPQPWGTLRGTLVTPDEPANTAVLIIAGSGPIDRNGNGGPALHTNAYYQLAEALKSTGIASLRYDKQGIGASTYTDPNQRIPEDSLRFEDYINGARACIDYLRQTGFEKVVLAGHSEGSLIALALAADGEKGIAAVISIAGAGFPIDEILQIQLGIQTMGVNPGLMLSTQKILSRLKQGESVPESEIPPQLQMVFRPSIQPYMSSWMQYDPREEIRNVQQPVLILNGDNDLQVSVKDAEALAQAQPKARKIIIHDMTHPMKISQERDMQQQVLSVYTNPALPISEELVQAISAFIQTL</sequence>
<protein>
    <submittedName>
        <fullName evidence="3">Lysophospholipase</fullName>
    </submittedName>
</protein>
<dbReference type="InterPro" id="IPR029058">
    <property type="entry name" value="AB_hydrolase_fold"/>
</dbReference>
<dbReference type="SUPFAM" id="SSF53474">
    <property type="entry name" value="alpha/beta-Hydrolases"/>
    <property type="match status" value="1"/>
</dbReference>
<dbReference type="Pfam" id="PF12146">
    <property type="entry name" value="Hydrolase_4"/>
    <property type="match status" value="1"/>
</dbReference>
<reference evidence="3" key="1">
    <citation type="journal article" date="2021" name="PeerJ">
        <title>Extensive microbial diversity within the chicken gut microbiome revealed by metagenomics and culture.</title>
        <authorList>
            <person name="Gilroy R."/>
            <person name="Ravi A."/>
            <person name="Getino M."/>
            <person name="Pursley I."/>
            <person name="Horton D.L."/>
            <person name="Alikhan N.F."/>
            <person name="Baker D."/>
            <person name="Gharbi K."/>
            <person name="Hall N."/>
            <person name="Watson M."/>
            <person name="Adriaenssens E.M."/>
            <person name="Foster-Nyarko E."/>
            <person name="Jarju S."/>
            <person name="Secka A."/>
            <person name="Antonio M."/>
            <person name="Oren A."/>
            <person name="Chaudhuri R.R."/>
            <person name="La Ragione R."/>
            <person name="Hildebrand F."/>
            <person name="Pallen M.J."/>
        </authorList>
    </citation>
    <scope>NUCLEOTIDE SEQUENCE</scope>
    <source>
        <strain evidence="3">CHK169-11906</strain>
    </source>
</reference>
<dbReference type="PANTHER" id="PTHR43265:SF1">
    <property type="entry name" value="ESTERASE ESTD"/>
    <property type="match status" value="1"/>
</dbReference>
<dbReference type="PANTHER" id="PTHR43265">
    <property type="entry name" value="ESTERASE ESTD"/>
    <property type="match status" value="1"/>
</dbReference>
<accession>A0A9D2L3V5</accession>
<dbReference type="GO" id="GO:0052689">
    <property type="term" value="F:carboxylic ester hydrolase activity"/>
    <property type="evidence" value="ECO:0007669"/>
    <property type="project" value="TreeGrafter"/>
</dbReference>
<dbReference type="InterPro" id="IPR022742">
    <property type="entry name" value="Hydrolase_4"/>
</dbReference>
<feature type="domain" description="Serine aminopeptidase S33" evidence="2">
    <location>
        <begin position="68"/>
        <end position="283"/>
    </location>
</feature>
<keyword evidence="1" id="KW-0732">Signal</keyword>
<organism evidence="3 4">
    <name type="scientific">Candidatus Alistipes avicola</name>
    <dbReference type="NCBI Taxonomy" id="2838432"/>
    <lineage>
        <taxon>Bacteria</taxon>
        <taxon>Pseudomonadati</taxon>
        <taxon>Bacteroidota</taxon>
        <taxon>Bacteroidia</taxon>
        <taxon>Bacteroidales</taxon>
        <taxon>Rikenellaceae</taxon>
        <taxon>Alistipes</taxon>
    </lineage>
</organism>
<feature type="chain" id="PRO_5039528222" evidence="1">
    <location>
        <begin position="22"/>
        <end position="325"/>
    </location>
</feature>
<dbReference type="Proteomes" id="UP000824259">
    <property type="component" value="Unassembled WGS sequence"/>
</dbReference>
<evidence type="ECO:0000259" key="2">
    <source>
        <dbReference type="Pfam" id="PF12146"/>
    </source>
</evidence>
<reference evidence="3" key="2">
    <citation type="submission" date="2021-04" db="EMBL/GenBank/DDBJ databases">
        <authorList>
            <person name="Gilroy R."/>
        </authorList>
    </citation>
    <scope>NUCLEOTIDE SEQUENCE</scope>
    <source>
        <strain evidence="3">CHK169-11906</strain>
    </source>
</reference>
<comment type="caution">
    <text evidence="3">The sequence shown here is derived from an EMBL/GenBank/DDBJ whole genome shotgun (WGS) entry which is preliminary data.</text>
</comment>
<gene>
    <name evidence="3" type="ORF">H9779_02575</name>
</gene>
<proteinExistence type="predicted"/>
<dbReference type="EMBL" id="DWYR01000008">
    <property type="protein sequence ID" value="HJA98470.1"/>
    <property type="molecule type" value="Genomic_DNA"/>
</dbReference>
<evidence type="ECO:0000313" key="4">
    <source>
        <dbReference type="Proteomes" id="UP000824259"/>
    </source>
</evidence>
<feature type="signal peptide" evidence="1">
    <location>
        <begin position="1"/>
        <end position="21"/>
    </location>
</feature>
<dbReference type="AlphaFoldDB" id="A0A9D2L3V5"/>